<organism evidence="1 2">
    <name type="scientific">Falsiroseomonas tokyonensis</name>
    <dbReference type="NCBI Taxonomy" id="430521"/>
    <lineage>
        <taxon>Bacteria</taxon>
        <taxon>Pseudomonadati</taxon>
        <taxon>Pseudomonadota</taxon>
        <taxon>Alphaproteobacteria</taxon>
        <taxon>Acetobacterales</taxon>
        <taxon>Roseomonadaceae</taxon>
        <taxon>Falsiroseomonas</taxon>
    </lineage>
</organism>
<gene>
    <name evidence="1" type="ORF">ACFOD3_23775</name>
</gene>
<comment type="caution">
    <text evidence="1">The sequence shown here is derived from an EMBL/GenBank/DDBJ whole genome shotgun (WGS) entry which is preliminary data.</text>
</comment>
<protein>
    <submittedName>
        <fullName evidence="1">Uncharacterized protein</fullName>
    </submittedName>
</protein>
<dbReference type="Proteomes" id="UP001595420">
    <property type="component" value="Unassembled WGS sequence"/>
</dbReference>
<reference evidence="2" key="1">
    <citation type="journal article" date="2019" name="Int. J. Syst. Evol. Microbiol.">
        <title>The Global Catalogue of Microorganisms (GCM) 10K type strain sequencing project: providing services to taxonomists for standard genome sequencing and annotation.</title>
        <authorList>
            <consortium name="The Broad Institute Genomics Platform"/>
            <consortium name="The Broad Institute Genome Sequencing Center for Infectious Disease"/>
            <person name="Wu L."/>
            <person name="Ma J."/>
        </authorList>
    </citation>
    <scope>NUCLEOTIDE SEQUENCE [LARGE SCALE GENOMIC DNA]</scope>
    <source>
        <strain evidence="2">CGMCC 1.16855</strain>
    </source>
</reference>
<keyword evidence="2" id="KW-1185">Reference proteome</keyword>
<sequence>MPWTDILPQRGVRISAAPGVTVSWRVKTKGTPIMAVTIGAELATSLGWAAKQRVRVRMDRAAGLLRFDRTDDLARSFALHGTKTTPVVAVNFSPPNMGVDGQQKATPVQHRVEDGGLTVELPGWARPAAAPVPAPKTAPITERVTGKTLVKSAPAVQPDSPLAALPPDDAEEARQMMRNGKVGARDLAEYFGWPQEQSIKVAAAIRDEMAARARGTAA</sequence>
<evidence type="ECO:0000313" key="1">
    <source>
        <dbReference type="EMBL" id="MFC3002939.1"/>
    </source>
</evidence>
<accession>A0ABV7C315</accession>
<dbReference type="EMBL" id="JBHRSB010000008">
    <property type="protein sequence ID" value="MFC3002939.1"/>
    <property type="molecule type" value="Genomic_DNA"/>
</dbReference>
<proteinExistence type="predicted"/>
<name>A0ABV7C315_9PROT</name>
<evidence type="ECO:0000313" key="2">
    <source>
        <dbReference type="Proteomes" id="UP001595420"/>
    </source>
</evidence>
<dbReference type="RefSeq" id="WP_216839221.1">
    <property type="nucleotide sequence ID" value="NZ_JAFNJS010000008.1"/>
</dbReference>